<evidence type="ECO:0000259" key="1">
    <source>
        <dbReference type="Pfam" id="PF07687"/>
    </source>
</evidence>
<gene>
    <name evidence="2" type="primary">ykuR</name>
    <name evidence="2" type="ORF">CMASS_02505</name>
</gene>
<proteinExistence type="predicted"/>
<dbReference type="GO" id="GO:0050118">
    <property type="term" value="F:N-acetyldiaminopimelate deacetylase activity"/>
    <property type="evidence" value="ECO:0007669"/>
    <property type="project" value="UniProtKB-EC"/>
</dbReference>
<dbReference type="PIRSF" id="PIRSF005962">
    <property type="entry name" value="Pept_M20D_amidohydro"/>
    <property type="match status" value="1"/>
</dbReference>
<dbReference type="SUPFAM" id="SSF55031">
    <property type="entry name" value="Bacterial exopeptidase dimerisation domain"/>
    <property type="match status" value="1"/>
</dbReference>
<dbReference type="EC" id="3.5.1.47" evidence="2"/>
<dbReference type="PANTHER" id="PTHR11014:SF63">
    <property type="entry name" value="METALLOPEPTIDASE, PUTATIVE (AFU_ORTHOLOGUE AFUA_6G09600)-RELATED"/>
    <property type="match status" value="1"/>
</dbReference>
<keyword evidence="2" id="KW-0378">Hydrolase</keyword>
<dbReference type="Gene3D" id="3.30.70.360">
    <property type="match status" value="1"/>
</dbReference>
<organism evidence="2 3">
    <name type="scientific">Corynebacterium massiliense DSM 45435</name>
    <dbReference type="NCBI Taxonomy" id="1121364"/>
    <lineage>
        <taxon>Bacteria</taxon>
        <taxon>Bacillati</taxon>
        <taxon>Actinomycetota</taxon>
        <taxon>Actinomycetes</taxon>
        <taxon>Mycobacteriales</taxon>
        <taxon>Corynebacteriaceae</taxon>
        <taxon>Corynebacterium</taxon>
    </lineage>
</organism>
<accession>A0ABY7U5K1</accession>
<protein>
    <submittedName>
        <fullName evidence="2">N-acetyldiaminopimelate deacetylase</fullName>
        <ecNumber evidence="2">3.5.1.47</ecNumber>
    </submittedName>
</protein>
<dbReference type="PANTHER" id="PTHR11014">
    <property type="entry name" value="PEPTIDASE M20 FAMILY MEMBER"/>
    <property type="match status" value="1"/>
</dbReference>
<keyword evidence="3" id="KW-1185">Reference proteome</keyword>
<dbReference type="Proteomes" id="UP001220064">
    <property type="component" value="Chromosome"/>
</dbReference>
<dbReference type="InterPro" id="IPR002933">
    <property type="entry name" value="Peptidase_M20"/>
</dbReference>
<evidence type="ECO:0000313" key="3">
    <source>
        <dbReference type="Proteomes" id="UP001220064"/>
    </source>
</evidence>
<dbReference type="Gene3D" id="3.40.630.10">
    <property type="entry name" value="Zn peptidases"/>
    <property type="match status" value="1"/>
</dbReference>
<evidence type="ECO:0000313" key="2">
    <source>
        <dbReference type="EMBL" id="WCZ31960.1"/>
    </source>
</evidence>
<dbReference type="InterPro" id="IPR017439">
    <property type="entry name" value="Amidohydrolase"/>
</dbReference>
<dbReference type="InterPro" id="IPR011650">
    <property type="entry name" value="Peptidase_M20_dimer"/>
</dbReference>
<dbReference type="Pfam" id="PF01546">
    <property type="entry name" value="Peptidase_M20"/>
    <property type="match status" value="1"/>
</dbReference>
<reference evidence="2 3" key="1">
    <citation type="submission" date="2020-10" db="EMBL/GenBank/DDBJ databases">
        <title>Complete genome sequence of Corynebacterium massiliense DSM 45435, type strain of Corynebacterium massiliense.</title>
        <authorList>
            <person name="Busche T."/>
            <person name="Kalinowski J."/>
            <person name="Ruckert C."/>
        </authorList>
    </citation>
    <scope>NUCLEOTIDE SEQUENCE [LARGE SCALE GENOMIC DNA]</scope>
    <source>
        <strain evidence="2 3">DSM 45435</strain>
    </source>
</reference>
<dbReference type="NCBIfam" id="TIGR01891">
    <property type="entry name" value="amidohydrolases"/>
    <property type="match status" value="1"/>
</dbReference>
<dbReference type="InterPro" id="IPR036264">
    <property type="entry name" value="Bact_exopeptidase_dim_dom"/>
</dbReference>
<dbReference type="Pfam" id="PF07687">
    <property type="entry name" value="M20_dimer"/>
    <property type="match status" value="1"/>
</dbReference>
<dbReference type="SUPFAM" id="SSF53187">
    <property type="entry name" value="Zn-dependent exopeptidases"/>
    <property type="match status" value="1"/>
</dbReference>
<dbReference type="RefSeq" id="WP_022862611.1">
    <property type="nucleotide sequence ID" value="NZ_ATVG01000003.1"/>
</dbReference>
<dbReference type="EMBL" id="CP063189">
    <property type="protein sequence ID" value="WCZ31960.1"/>
    <property type="molecule type" value="Genomic_DNA"/>
</dbReference>
<name>A0ABY7U5K1_9CORY</name>
<feature type="domain" description="Peptidase M20 dimerisation" evidence="1">
    <location>
        <begin position="187"/>
        <end position="279"/>
    </location>
</feature>
<sequence>MSDLSQLLDTWLRRLPAQLPAAHELRRAIHANPRVSGDEQATTDAVARAMRVEFDQVANTGAITRLGPTTGPSVALRGELDALPVREETGVGWASTSGAMHACGHDVHLAALTAVVRAAADLDLPYGLVPFLQPREETYPSGAQDIKNSGRFADLQVTHAIGAHVHPGVPLGAVAAGDGFVNAAAGEITIEVTGAGGHGAYPHQATDVAVCVAQIVTGLAEVVRRSNDPMEPALISVGTIQVGNGAANVLPHSGRVFATIRTTSTAATERVVTAVDRFARGTAEAFGCRGEVTHVPGEPALINDAALSARFADTARRAGLGSAPIMRSLGADDFSFYGDIVPTLMCFVGVGTGAKNAPSLHDAKFLPPEEAVEMTARALIAGYVAAAEEIRGD</sequence>